<accession>A0AAP4C0E3</accession>
<dbReference type="RefSeq" id="WP_284589952.1">
    <property type="nucleotide sequence ID" value="NZ_JASNVP010000009.1"/>
</dbReference>
<reference evidence="3" key="1">
    <citation type="submission" date="2023-05" db="EMBL/GenBank/DDBJ databases">
        <title>Metabolic capabilities are highly conserved among human nasal-associated Corynebacterium species in pangenomic analyses.</title>
        <authorList>
            <person name="Tran T.H."/>
            <person name="Roberts A.Q."/>
            <person name="Escapa I.F."/>
            <person name="Gao W."/>
            <person name="Conlan S."/>
            <person name="Kong H."/>
            <person name="Segre J.A."/>
            <person name="Kelly M.S."/>
            <person name="Lemon K.P."/>
        </authorList>
    </citation>
    <scope>NUCLEOTIDE SEQUENCE</scope>
    <source>
        <strain evidence="3">KPL2654</strain>
    </source>
</reference>
<organism evidence="3 4">
    <name type="scientific">Corynebacterium propinquum</name>
    <dbReference type="NCBI Taxonomy" id="43769"/>
    <lineage>
        <taxon>Bacteria</taxon>
        <taxon>Bacillati</taxon>
        <taxon>Actinomycetota</taxon>
        <taxon>Actinomycetes</taxon>
        <taxon>Mycobacteriales</taxon>
        <taxon>Corynebacteriaceae</taxon>
        <taxon>Corynebacterium</taxon>
    </lineage>
</organism>
<dbReference type="AlphaFoldDB" id="A0AAP4C0E3"/>
<dbReference type="EMBL" id="JASNVP010000009">
    <property type="protein sequence ID" value="MDK4326777.1"/>
    <property type="molecule type" value="Genomic_DNA"/>
</dbReference>
<evidence type="ECO:0000256" key="1">
    <source>
        <dbReference type="SAM" id="MobiDB-lite"/>
    </source>
</evidence>
<feature type="region of interest" description="Disordered" evidence="1">
    <location>
        <begin position="77"/>
        <end position="107"/>
    </location>
</feature>
<sequence>MAYEESLVSSVHKCVAAAGDEIADKDQALVDLAMRYAVRIDDGINEGGQNATKALYLGPHLVNALRELGLTPGGVAKAEANARGDKPQPTVVDDDLSRMRARHRGTA</sequence>
<dbReference type="Pfam" id="PF23931">
    <property type="entry name" value="Terminase_6"/>
    <property type="match status" value="1"/>
</dbReference>
<name>A0AAP4C0E3_9CORY</name>
<proteinExistence type="predicted"/>
<evidence type="ECO:0000313" key="4">
    <source>
        <dbReference type="Proteomes" id="UP001226160"/>
    </source>
</evidence>
<evidence type="ECO:0000259" key="2">
    <source>
        <dbReference type="Pfam" id="PF23931"/>
    </source>
</evidence>
<gene>
    <name evidence="3" type="ORF">QPX54_09720</name>
</gene>
<evidence type="ECO:0000313" key="3">
    <source>
        <dbReference type="EMBL" id="MDK4326777.1"/>
    </source>
</evidence>
<feature type="domain" description="Terminase small subunit actinomycetes phage-type" evidence="2">
    <location>
        <begin position="11"/>
        <end position="102"/>
    </location>
</feature>
<comment type="caution">
    <text evidence="3">The sequence shown here is derived from an EMBL/GenBank/DDBJ whole genome shotgun (WGS) entry which is preliminary data.</text>
</comment>
<protein>
    <recommendedName>
        <fullName evidence="2">Terminase small subunit actinomycetes phage-type domain-containing protein</fullName>
    </recommendedName>
</protein>
<dbReference type="InterPro" id="IPR057630">
    <property type="entry name" value="Terminase_6"/>
</dbReference>
<dbReference type="Proteomes" id="UP001226160">
    <property type="component" value="Unassembled WGS sequence"/>
</dbReference>